<sequence>LFAPAIAYILSEIPFEEFLKPIPKENLKKLDFPFPEKTKKGYKLSIWYVDHFGNIITNLHKDIIKSPFRVLINKREIPLVKSYGYAKKGEFIALFGSEGLLEIAIREGSAFEILANPEIEIILES</sequence>
<dbReference type="Gene3D" id="2.40.30.90">
    <property type="entry name" value="Bacterial fluorinating enzyme like"/>
    <property type="match status" value="1"/>
</dbReference>
<accession>A0A2N7QEH2</accession>
<organism evidence="2 3">
    <name type="scientific">Thermodesulfobacterium geofontis</name>
    <dbReference type="NCBI Taxonomy" id="1295609"/>
    <lineage>
        <taxon>Bacteria</taxon>
        <taxon>Pseudomonadati</taxon>
        <taxon>Thermodesulfobacteriota</taxon>
        <taxon>Thermodesulfobacteria</taxon>
        <taxon>Thermodesulfobacteriales</taxon>
        <taxon>Thermodesulfobacteriaceae</taxon>
        <taxon>Thermodesulfobacterium</taxon>
    </lineage>
</organism>
<evidence type="ECO:0000313" key="2">
    <source>
        <dbReference type="EMBL" id="PMP97028.1"/>
    </source>
</evidence>
<evidence type="ECO:0000259" key="1">
    <source>
        <dbReference type="Pfam" id="PF20257"/>
    </source>
</evidence>
<gene>
    <name evidence="2" type="ORF">C0169_04095</name>
</gene>
<dbReference type="InterPro" id="IPR002747">
    <property type="entry name" value="SAM_OH_AdoTrfase"/>
</dbReference>
<reference evidence="2 3" key="1">
    <citation type="submission" date="2018-01" db="EMBL/GenBank/DDBJ databases">
        <title>Metagenomic assembled genomes from two thermal pools in the Uzon Caldera, Kamchatka, Russia.</title>
        <authorList>
            <person name="Wilkins L."/>
            <person name="Ettinger C."/>
        </authorList>
    </citation>
    <scope>NUCLEOTIDE SEQUENCE [LARGE SCALE GENOMIC DNA]</scope>
    <source>
        <strain evidence="2">ARK-04</strain>
    </source>
</reference>
<protein>
    <recommendedName>
        <fullName evidence="1">S-adenosyl-l-methionine hydroxide adenosyltransferase C-terminal domain-containing protein</fullName>
    </recommendedName>
</protein>
<dbReference type="AlphaFoldDB" id="A0A2N7QEH2"/>
<evidence type="ECO:0000313" key="3">
    <source>
        <dbReference type="Proteomes" id="UP000235619"/>
    </source>
</evidence>
<dbReference type="Proteomes" id="UP000235619">
    <property type="component" value="Unassembled WGS sequence"/>
</dbReference>
<dbReference type="InterPro" id="IPR046470">
    <property type="entry name" value="SAM_HAT_C"/>
</dbReference>
<proteinExistence type="predicted"/>
<comment type="caution">
    <text evidence="2">The sequence shown here is derived from an EMBL/GenBank/DDBJ whole genome shotgun (WGS) entry which is preliminary data.</text>
</comment>
<dbReference type="InterPro" id="IPR023227">
    <property type="entry name" value="SAM_OH_AdoTrfase_C_sf"/>
</dbReference>
<feature type="domain" description="S-adenosyl-l-methionine hydroxide adenosyltransferase C-terminal" evidence="1">
    <location>
        <begin position="45"/>
        <end position="114"/>
    </location>
</feature>
<dbReference type="Pfam" id="PF20257">
    <property type="entry name" value="SAM_HAT_C"/>
    <property type="match status" value="1"/>
</dbReference>
<name>A0A2N7QEH2_9BACT</name>
<dbReference type="PANTHER" id="PTHR35092">
    <property type="entry name" value="CHLORINASE MJ1651"/>
    <property type="match status" value="1"/>
</dbReference>
<dbReference type="PANTHER" id="PTHR35092:SF1">
    <property type="entry name" value="CHLORINASE MJ1651"/>
    <property type="match status" value="1"/>
</dbReference>
<dbReference type="SUPFAM" id="SSF101852">
    <property type="entry name" value="Bacterial fluorinating enzyme, C-terminal domain"/>
    <property type="match status" value="1"/>
</dbReference>
<feature type="non-terminal residue" evidence="2">
    <location>
        <position position="1"/>
    </location>
</feature>
<dbReference type="EMBL" id="PNJD01000245">
    <property type="protein sequence ID" value="PMP97028.1"/>
    <property type="molecule type" value="Genomic_DNA"/>
</dbReference>